<reference evidence="3" key="1">
    <citation type="journal article" date="2019" name="Int. J. Syst. Evol. Microbiol.">
        <title>The Global Catalogue of Microorganisms (GCM) 10K type strain sequencing project: providing services to taxonomists for standard genome sequencing and annotation.</title>
        <authorList>
            <consortium name="The Broad Institute Genomics Platform"/>
            <consortium name="The Broad Institute Genome Sequencing Center for Infectious Disease"/>
            <person name="Wu L."/>
            <person name="Ma J."/>
        </authorList>
    </citation>
    <scope>NUCLEOTIDE SEQUENCE [LARGE SCALE GENOMIC DNA]</scope>
    <source>
        <strain evidence="3">KCTC 32998</strain>
    </source>
</reference>
<evidence type="ECO:0000313" key="3">
    <source>
        <dbReference type="Proteomes" id="UP000646745"/>
    </source>
</evidence>
<comment type="caution">
    <text evidence="2">The sequence shown here is derived from an EMBL/GenBank/DDBJ whole genome shotgun (WGS) entry which is preliminary data.</text>
</comment>
<sequence>MNQITRLRDAIENRVGHLTGRTLGGVDYTQPKGDPGLFGPQTIAWQVHGDFTSMMCGGVSALLLQMLHPLALAGVWDHSNFRHDMIGRLRRTSQFIAVTTFGARDDAERILERVRRVHEGVHGNAADGTPYAASDPDLLTWVHVAEMSRFLAAHLRYRNPRLSLADQDRYFDETARVAEALGARHLPRSRAAVDAYLERQRRNLVCDARTRDVIDVLLHALPPSPIIRPAGALFMRAGIDLLPPWAATLLSLEMSTPERHAVRAGIRTIAPVMRWAVRSGSYRRAMERMQAKAKETQQ</sequence>
<protein>
    <recommendedName>
        <fullName evidence="1">ER-bound oxygenase mpaB/mpaB'/Rubber oxygenase catalytic domain-containing protein</fullName>
    </recommendedName>
</protein>
<keyword evidence="3" id="KW-1185">Reference proteome</keyword>
<evidence type="ECO:0000259" key="1">
    <source>
        <dbReference type="Pfam" id="PF09995"/>
    </source>
</evidence>
<dbReference type="RefSeq" id="WP_229808927.1">
    <property type="nucleotide sequence ID" value="NZ_BMZI01000002.1"/>
</dbReference>
<dbReference type="InterPro" id="IPR018713">
    <property type="entry name" value="MPAB/Lcp_cat_dom"/>
</dbReference>
<dbReference type="EMBL" id="BMZI01000002">
    <property type="protein sequence ID" value="GHB13587.1"/>
    <property type="molecule type" value="Genomic_DNA"/>
</dbReference>
<accession>A0ABQ3DSW1</accession>
<dbReference type="PANTHER" id="PTHR36151">
    <property type="entry name" value="BLR2777 PROTEIN"/>
    <property type="match status" value="1"/>
</dbReference>
<dbReference type="Proteomes" id="UP000646745">
    <property type="component" value="Unassembled WGS sequence"/>
</dbReference>
<dbReference type="PANTHER" id="PTHR36151:SF3">
    <property type="entry name" value="ER-BOUND OXYGENASE MPAB_MPAB'_RUBBER OXYGENASE CATALYTIC DOMAIN-CONTAINING PROTEIN"/>
    <property type="match status" value="1"/>
</dbReference>
<proteinExistence type="predicted"/>
<evidence type="ECO:0000313" key="2">
    <source>
        <dbReference type="EMBL" id="GHB13587.1"/>
    </source>
</evidence>
<gene>
    <name evidence="2" type="ORF">GCM10009038_09770</name>
</gene>
<organism evidence="2 3">
    <name type="scientific">Salinicola rhizosphaerae</name>
    <dbReference type="NCBI Taxonomy" id="1443141"/>
    <lineage>
        <taxon>Bacteria</taxon>
        <taxon>Pseudomonadati</taxon>
        <taxon>Pseudomonadota</taxon>
        <taxon>Gammaproteobacteria</taxon>
        <taxon>Oceanospirillales</taxon>
        <taxon>Halomonadaceae</taxon>
        <taxon>Salinicola</taxon>
    </lineage>
</organism>
<name>A0ABQ3DSW1_9GAMM</name>
<feature type="domain" description="ER-bound oxygenase mpaB/mpaB'/Rubber oxygenase catalytic" evidence="1">
    <location>
        <begin position="45"/>
        <end position="275"/>
    </location>
</feature>
<dbReference type="Pfam" id="PF09995">
    <property type="entry name" value="MPAB_Lcp_cat"/>
    <property type="match status" value="1"/>
</dbReference>